<dbReference type="InterPro" id="IPR013830">
    <property type="entry name" value="SGNH_hydro"/>
</dbReference>
<protein>
    <submittedName>
        <fullName evidence="2">Lysophospholipase L1-like esterase</fullName>
    </submittedName>
</protein>
<proteinExistence type="predicted"/>
<dbReference type="Pfam" id="PF13472">
    <property type="entry name" value="Lipase_GDSL_2"/>
    <property type="match status" value="1"/>
</dbReference>
<organism evidence="2 3">
    <name type="scientific">Actinocrispum wychmicini</name>
    <dbReference type="NCBI Taxonomy" id="1213861"/>
    <lineage>
        <taxon>Bacteria</taxon>
        <taxon>Bacillati</taxon>
        <taxon>Actinomycetota</taxon>
        <taxon>Actinomycetes</taxon>
        <taxon>Pseudonocardiales</taxon>
        <taxon>Pseudonocardiaceae</taxon>
        <taxon>Actinocrispum</taxon>
    </lineage>
</organism>
<dbReference type="PANTHER" id="PTHR43784">
    <property type="entry name" value="GDSL-LIKE LIPASE/ACYLHYDROLASE, PUTATIVE (AFU_ORTHOLOGUE AFUA_2G00820)-RELATED"/>
    <property type="match status" value="1"/>
</dbReference>
<dbReference type="SUPFAM" id="SSF52266">
    <property type="entry name" value="SGNH hydrolase"/>
    <property type="match status" value="1"/>
</dbReference>
<dbReference type="OrthoDB" id="1828825at2"/>
<sequence>MRRLLALGAVSAFALGLVAIPGSGDILRPLATPGGWVGTWAAAPAAGVAGTDNGYPNFSIRNVVHSSVGGASVRVRLSNAFGAKPVTFGHVTVAVNAQANTPRAVAGSVRDLTFGGSATTTVPAGADVLSDPVSLRVPDDSDLLVTTYVPTPSGPVTYHPTALQTSFFTRDGDFAAEESGASFTEQTFVWHYVTGVDVRGSTASGSVATLGDSITDGVGSTAGADHRWPDFLADRLLAGIDAPSAGKSTSGGPRRLGVVNAGIGANRLLLDVPGSGAGRNALARLDHDVLSLGTVQTLIVLEGINDIQQDPHQTDPAQIIAAHRQIIAQAHARGLRVIGATLTPFKGWRVYDQTLENTRLAVNDFIRTSGAFDGVADFDAAIRDPQDPLRMLPAYDSGDHLHPGDAGYRAMAAAVNLAQL</sequence>
<evidence type="ECO:0000259" key="1">
    <source>
        <dbReference type="Pfam" id="PF13472"/>
    </source>
</evidence>
<dbReference type="InterPro" id="IPR053140">
    <property type="entry name" value="GDSL_Rv0518-like"/>
</dbReference>
<dbReference type="Proteomes" id="UP000295680">
    <property type="component" value="Unassembled WGS sequence"/>
</dbReference>
<reference evidence="2 3" key="1">
    <citation type="submission" date="2019-03" db="EMBL/GenBank/DDBJ databases">
        <title>Genomic Encyclopedia of Type Strains, Phase IV (KMG-IV): sequencing the most valuable type-strain genomes for metagenomic binning, comparative biology and taxonomic classification.</title>
        <authorList>
            <person name="Goeker M."/>
        </authorList>
    </citation>
    <scope>NUCLEOTIDE SEQUENCE [LARGE SCALE GENOMIC DNA]</scope>
    <source>
        <strain evidence="2 3">DSM 45934</strain>
    </source>
</reference>
<accession>A0A4R2JZK4</accession>
<dbReference type="AlphaFoldDB" id="A0A4R2JZK4"/>
<keyword evidence="3" id="KW-1185">Reference proteome</keyword>
<name>A0A4R2JZK4_9PSEU</name>
<evidence type="ECO:0000313" key="2">
    <source>
        <dbReference type="EMBL" id="TCO64732.1"/>
    </source>
</evidence>
<dbReference type="RefSeq" id="WP_132110661.1">
    <property type="nucleotide sequence ID" value="NZ_SLWS01000001.1"/>
</dbReference>
<dbReference type="InterPro" id="IPR036514">
    <property type="entry name" value="SGNH_hydro_sf"/>
</dbReference>
<dbReference type="EMBL" id="SLWS01000001">
    <property type="protein sequence ID" value="TCO64732.1"/>
    <property type="molecule type" value="Genomic_DNA"/>
</dbReference>
<dbReference type="CDD" id="cd01830">
    <property type="entry name" value="XynE_like"/>
    <property type="match status" value="1"/>
</dbReference>
<gene>
    <name evidence="2" type="ORF">EV192_101514</name>
</gene>
<feature type="domain" description="SGNH hydrolase-type esterase" evidence="1">
    <location>
        <begin position="210"/>
        <end position="410"/>
    </location>
</feature>
<dbReference type="Gene3D" id="3.40.50.1110">
    <property type="entry name" value="SGNH hydrolase"/>
    <property type="match status" value="1"/>
</dbReference>
<comment type="caution">
    <text evidence="2">The sequence shown here is derived from an EMBL/GenBank/DDBJ whole genome shotgun (WGS) entry which is preliminary data.</text>
</comment>
<dbReference type="PANTHER" id="PTHR43784:SF2">
    <property type="entry name" value="GDSL-LIKE LIPASE_ACYLHYDROLASE, PUTATIVE (AFU_ORTHOLOGUE AFUA_2G00820)-RELATED"/>
    <property type="match status" value="1"/>
</dbReference>
<evidence type="ECO:0000313" key="3">
    <source>
        <dbReference type="Proteomes" id="UP000295680"/>
    </source>
</evidence>